<dbReference type="InterPro" id="IPR055729">
    <property type="entry name" value="DUF7305"/>
</dbReference>
<proteinExistence type="predicted"/>
<name>L9X803_9EURY</name>
<dbReference type="Proteomes" id="UP000011602">
    <property type="component" value="Unassembled WGS sequence"/>
</dbReference>
<organism evidence="3 4">
    <name type="scientific">Natronolimnohabitans innermongolicus JCM 12255</name>
    <dbReference type="NCBI Taxonomy" id="1227499"/>
    <lineage>
        <taxon>Archaea</taxon>
        <taxon>Methanobacteriati</taxon>
        <taxon>Methanobacteriota</taxon>
        <taxon>Stenosarchaea group</taxon>
        <taxon>Halobacteria</taxon>
        <taxon>Halobacteriales</taxon>
        <taxon>Natrialbaceae</taxon>
        <taxon>Natronolimnohabitans</taxon>
    </lineage>
</organism>
<dbReference type="PATRIC" id="fig|1227499.3.peg.1739"/>
<dbReference type="RefSeq" id="WP_007259018.1">
    <property type="nucleotide sequence ID" value="NZ_AOHZ01000041.1"/>
</dbReference>
<keyword evidence="4" id="KW-1185">Reference proteome</keyword>
<keyword evidence="1" id="KW-1133">Transmembrane helix</keyword>
<sequence>MNVASSRRQYWQSERGQSTLLGIVLLLGMVAAGSLGILLVAGDAINSAEQQSEQERIEQAFVSLSNSITSSTSSGDVSQSMELHAGERGAIAHHDSATYEIWTQNYNGTENNTIAEGSIGTIEYESEDGTKVAYEGGGVFRETGEQTQVLSAPPLDYEHETSTLSFPVVTLTEEQTIRSGDVQIKQTNVEPEPTNYIQNDHVFVEIESEYCRGWEEYFTTQAGDTTLQESCFDGENEDGVVKVRLGYDDLDNAFSAGVSLPSDDNLNDDNNVFTDVDTGTQYQPLDGTVTQLVSDFENGSAQHIQDVDEKTTGEYYADEIDDMDVEFNLSDGDATLAVDGDIRVLDSEISVTDCGEDGNNQLRIYSTGNLAMGGDSIIQPDCDSGDVETIQIYGTSMMGIDFQGNPTFKGLIYAASDIDRTDDDFDGWPMDQDGSRDNDYQVNFQGSNEFDGAIVANSIYVPNNMPHGINESGLEDSNIELIPEGYEPAPPLTYLNLAEHEIEIKN</sequence>
<evidence type="ECO:0000256" key="1">
    <source>
        <dbReference type="SAM" id="Phobius"/>
    </source>
</evidence>
<keyword evidence="1" id="KW-0812">Transmembrane</keyword>
<dbReference type="Pfam" id="PF23960">
    <property type="entry name" value="DUF7289"/>
    <property type="match status" value="1"/>
</dbReference>
<accession>L9X803</accession>
<feature type="domain" description="DUF7305" evidence="2">
    <location>
        <begin position="269"/>
        <end position="464"/>
    </location>
</feature>
<comment type="caution">
    <text evidence="3">The sequence shown here is derived from an EMBL/GenBank/DDBJ whole genome shotgun (WGS) entry which is preliminary data.</text>
</comment>
<dbReference type="InterPro" id="IPR055713">
    <property type="entry name" value="DUF7289"/>
</dbReference>
<feature type="transmembrane region" description="Helical" evidence="1">
    <location>
        <begin position="20"/>
        <end position="42"/>
    </location>
</feature>
<reference evidence="3 4" key="1">
    <citation type="journal article" date="2014" name="PLoS Genet.">
        <title>Phylogenetically driven sequencing of extremely halophilic archaea reveals strategies for static and dynamic osmo-response.</title>
        <authorList>
            <person name="Becker E.A."/>
            <person name="Seitzer P.M."/>
            <person name="Tritt A."/>
            <person name="Larsen D."/>
            <person name="Krusor M."/>
            <person name="Yao A.I."/>
            <person name="Wu D."/>
            <person name="Madern D."/>
            <person name="Eisen J.A."/>
            <person name="Darling A.E."/>
            <person name="Facciotti M.T."/>
        </authorList>
    </citation>
    <scope>NUCLEOTIDE SEQUENCE [LARGE SCALE GENOMIC DNA]</scope>
    <source>
        <strain evidence="3 4">JCM 12255</strain>
    </source>
</reference>
<dbReference type="eggNOG" id="arCOG02911">
    <property type="taxonomic scope" value="Archaea"/>
</dbReference>
<evidence type="ECO:0000313" key="4">
    <source>
        <dbReference type="Proteomes" id="UP000011602"/>
    </source>
</evidence>
<dbReference type="AlphaFoldDB" id="L9X803"/>
<dbReference type="EMBL" id="AOHZ01000041">
    <property type="protein sequence ID" value="ELY57531.1"/>
    <property type="molecule type" value="Genomic_DNA"/>
</dbReference>
<gene>
    <name evidence="3" type="ORF">C493_08596</name>
</gene>
<protein>
    <recommendedName>
        <fullName evidence="2">DUF7305 domain-containing protein</fullName>
    </recommendedName>
</protein>
<evidence type="ECO:0000259" key="2">
    <source>
        <dbReference type="Pfam" id="PF23981"/>
    </source>
</evidence>
<keyword evidence="1" id="KW-0472">Membrane</keyword>
<dbReference type="Pfam" id="PF23981">
    <property type="entry name" value="DUF7305"/>
    <property type="match status" value="1"/>
</dbReference>
<evidence type="ECO:0000313" key="3">
    <source>
        <dbReference type="EMBL" id="ELY57531.1"/>
    </source>
</evidence>